<dbReference type="SUPFAM" id="SSF48452">
    <property type="entry name" value="TPR-like"/>
    <property type="match status" value="1"/>
</dbReference>
<evidence type="ECO:0000313" key="3">
    <source>
        <dbReference type="EMBL" id="MFD1766385.1"/>
    </source>
</evidence>
<dbReference type="Gene3D" id="1.25.40.10">
    <property type="entry name" value="Tetratricopeptide repeat domain"/>
    <property type="match status" value="1"/>
</dbReference>
<proteinExistence type="predicted"/>
<dbReference type="EMBL" id="JBHUEL010000004">
    <property type="protein sequence ID" value="MFD1766385.1"/>
    <property type="molecule type" value="Genomic_DNA"/>
</dbReference>
<reference evidence="4" key="1">
    <citation type="journal article" date="2019" name="Int. J. Syst. Evol. Microbiol.">
        <title>The Global Catalogue of Microorganisms (GCM) 10K type strain sequencing project: providing services to taxonomists for standard genome sequencing and annotation.</title>
        <authorList>
            <consortium name="The Broad Institute Genomics Platform"/>
            <consortium name="The Broad Institute Genome Sequencing Center for Infectious Disease"/>
            <person name="Wu L."/>
            <person name="Ma J."/>
        </authorList>
    </citation>
    <scope>NUCLEOTIDE SEQUENCE [LARGE SCALE GENOMIC DNA]</scope>
    <source>
        <strain evidence="4">CGMCC 1.12449</strain>
    </source>
</reference>
<evidence type="ECO:0000313" key="4">
    <source>
        <dbReference type="Proteomes" id="UP001597215"/>
    </source>
</evidence>
<feature type="chain" id="PRO_5047266209" evidence="1">
    <location>
        <begin position="25"/>
        <end position="465"/>
    </location>
</feature>
<keyword evidence="4" id="KW-1185">Reference proteome</keyword>
<feature type="signal peptide" evidence="1">
    <location>
        <begin position="1"/>
        <end position="24"/>
    </location>
</feature>
<protein>
    <submittedName>
        <fullName evidence="3">SPOR domain-containing protein</fullName>
    </submittedName>
</protein>
<dbReference type="Pfam" id="PF14559">
    <property type="entry name" value="TPR_19"/>
    <property type="match status" value="1"/>
</dbReference>
<dbReference type="Gene3D" id="3.30.70.1070">
    <property type="entry name" value="Sporulation related repeat"/>
    <property type="match status" value="1"/>
</dbReference>
<dbReference type="SUPFAM" id="SSF110997">
    <property type="entry name" value="Sporulation related repeat"/>
    <property type="match status" value="1"/>
</dbReference>
<dbReference type="InterPro" id="IPR007730">
    <property type="entry name" value="SPOR-like_dom"/>
</dbReference>
<dbReference type="Proteomes" id="UP001597215">
    <property type="component" value="Unassembled WGS sequence"/>
</dbReference>
<name>A0ABW4MBZ5_9SPHN</name>
<evidence type="ECO:0000259" key="2">
    <source>
        <dbReference type="PROSITE" id="PS51724"/>
    </source>
</evidence>
<sequence>MKNKTLVKLALSTAVVGFTAMGGAGVVASSAATHASVDVQAKKALGWAKKAEKLYAKGKIDKALGYAEAAVGGDPTNTQYRALLARIYMAQGRFVAAERTFMDVMELGQVDARGVIGTALARIAQGKVESAVSLVDANRSILPASDYGLALALAGDSKRSVDILVDAIRADNATARTRQNLALAYALDGRWREARIMAVQDMPQERVDARIVEWAQYARPGAYQTRVAGLLNVTPRTDSGQPVHLALGKTNATPAMAAVEAPAPVAIAAAEPAAEFAAVDPTPVAIASAEPAAELAAVGPAPVAAGYEEADVRIAAAVASISEEEAPLIKAPEGPAKAEESAPAAKPVKLALADTRAPAAPAAGKYLVQLGAFSSSGNAQRAWAHYSRKHKILGDFTSSSSTVNIKGRTLTRLAASGFGNYQAAAAACSQIKRAGGDCLVKSVNGAAPVRMAAKPARKPVKIAAR</sequence>
<gene>
    <name evidence="3" type="ORF">ACFSAG_05970</name>
</gene>
<comment type="caution">
    <text evidence="3">The sequence shown here is derived from an EMBL/GenBank/DDBJ whole genome shotgun (WGS) entry which is preliminary data.</text>
</comment>
<dbReference type="PROSITE" id="PS51724">
    <property type="entry name" value="SPOR"/>
    <property type="match status" value="1"/>
</dbReference>
<dbReference type="Pfam" id="PF05036">
    <property type="entry name" value="SPOR"/>
    <property type="match status" value="1"/>
</dbReference>
<accession>A0ABW4MBZ5</accession>
<dbReference type="RefSeq" id="WP_381512432.1">
    <property type="nucleotide sequence ID" value="NZ_JBHUEL010000004.1"/>
</dbReference>
<dbReference type="InterPro" id="IPR011990">
    <property type="entry name" value="TPR-like_helical_dom_sf"/>
</dbReference>
<feature type="domain" description="SPOR" evidence="2">
    <location>
        <begin position="360"/>
        <end position="443"/>
    </location>
</feature>
<evidence type="ECO:0000256" key="1">
    <source>
        <dbReference type="SAM" id="SignalP"/>
    </source>
</evidence>
<dbReference type="InterPro" id="IPR036680">
    <property type="entry name" value="SPOR-like_sf"/>
</dbReference>
<organism evidence="3 4">
    <name type="scientific">Sphingorhabdus buctiana</name>
    <dbReference type="NCBI Taxonomy" id="1508805"/>
    <lineage>
        <taxon>Bacteria</taxon>
        <taxon>Pseudomonadati</taxon>
        <taxon>Pseudomonadota</taxon>
        <taxon>Alphaproteobacteria</taxon>
        <taxon>Sphingomonadales</taxon>
        <taxon>Sphingomonadaceae</taxon>
        <taxon>Sphingorhabdus</taxon>
    </lineage>
</organism>
<keyword evidence="1" id="KW-0732">Signal</keyword>